<evidence type="ECO:0000256" key="1">
    <source>
        <dbReference type="SAM" id="SignalP"/>
    </source>
</evidence>
<dbReference type="InterPro" id="IPR001638">
    <property type="entry name" value="Solute-binding_3/MltF_N"/>
</dbReference>
<keyword evidence="4" id="KW-1185">Reference proteome</keyword>
<evidence type="ECO:0000313" key="4">
    <source>
        <dbReference type="Proteomes" id="UP000777935"/>
    </source>
</evidence>
<feature type="chain" id="PRO_5046443428" evidence="1">
    <location>
        <begin position="21"/>
        <end position="257"/>
    </location>
</feature>
<dbReference type="Pfam" id="PF00497">
    <property type="entry name" value="SBP_bac_3"/>
    <property type="match status" value="1"/>
</dbReference>
<dbReference type="Gene3D" id="3.40.190.10">
    <property type="entry name" value="Periplasmic binding protein-like II"/>
    <property type="match status" value="2"/>
</dbReference>
<evidence type="ECO:0000313" key="3">
    <source>
        <dbReference type="EMBL" id="NSX54780.1"/>
    </source>
</evidence>
<dbReference type="Proteomes" id="UP000777935">
    <property type="component" value="Unassembled WGS sequence"/>
</dbReference>
<evidence type="ECO:0000259" key="2">
    <source>
        <dbReference type="SMART" id="SM00062"/>
    </source>
</evidence>
<name>A0ABX2IQF5_9RHOB</name>
<dbReference type="EMBL" id="JABUFE010000003">
    <property type="protein sequence ID" value="NSX54780.1"/>
    <property type="molecule type" value="Genomic_DNA"/>
</dbReference>
<dbReference type="RefSeq" id="WP_174137119.1">
    <property type="nucleotide sequence ID" value="NZ_JABUFE010000003.1"/>
</dbReference>
<keyword evidence="1" id="KW-0732">Signal</keyword>
<accession>A0ABX2IQF5</accession>
<reference evidence="3 4" key="1">
    <citation type="submission" date="2020-06" db="EMBL/GenBank/DDBJ databases">
        <title>Sulfitobacter algicola sp. nov., isolated from green algae.</title>
        <authorList>
            <person name="Wang C."/>
        </authorList>
    </citation>
    <scope>NUCLEOTIDE SEQUENCE [LARGE SCALE GENOMIC DNA]</scope>
    <source>
        <strain evidence="3 4">1151</strain>
    </source>
</reference>
<dbReference type="PANTHER" id="PTHR38834:SF3">
    <property type="entry name" value="SOLUTE-BINDING PROTEIN FAMILY 3_N-TERMINAL DOMAIN-CONTAINING PROTEIN"/>
    <property type="match status" value="1"/>
</dbReference>
<gene>
    <name evidence="3" type="ORF">HRQ87_08195</name>
</gene>
<organism evidence="3 4">
    <name type="scientific">Parasulfitobacter algicola</name>
    <dbReference type="NCBI Taxonomy" id="2614809"/>
    <lineage>
        <taxon>Bacteria</taxon>
        <taxon>Pseudomonadati</taxon>
        <taxon>Pseudomonadota</taxon>
        <taxon>Alphaproteobacteria</taxon>
        <taxon>Rhodobacterales</taxon>
        <taxon>Roseobacteraceae</taxon>
        <taxon>Parasulfitobacter</taxon>
    </lineage>
</organism>
<comment type="caution">
    <text evidence="3">The sequence shown here is derived from an EMBL/GenBank/DDBJ whole genome shotgun (WGS) entry which is preliminary data.</text>
</comment>
<dbReference type="SMART" id="SM00062">
    <property type="entry name" value="PBPb"/>
    <property type="match status" value="1"/>
</dbReference>
<dbReference type="PANTHER" id="PTHR38834">
    <property type="entry name" value="PERIPLASMIC SUBSTRATE BINDING PROTEIN FAMILY 3"/>
    <property type="match status" value="1"/>
</dbReference>
<protein>
    <submittedName>
        <fullName evidence="3">Transporter substrate-binding domain-containing protein</fullName>
    </submittedName>
</protein>
<feature type="signal peptide" evidence="1">
    <location>
        <begin position="1"/>
        <end position="20"/>
    </location>
</feature>
<proteinExistence type="predicted"/>
<sequence>MFKIIITTALIALGATAVSAKETLRAVTADTLSPFTRSADEDLPGFNYEFMTAVAEEAGYELEIEFLPWKRAQAVVAEEPGLLIFGATRNAAREDKYDWVTNLITVSRTFLTIGEPVNSMDQAKELKTISARSVYKRSLVKAGFTNVEESGTHSNFKKLKAGRTDAVFTVSARAVFVWSNELSFDSAELTLGDEIGRSDIWLAASKGYDRDVIQALHAASERLKADGTYAALYKRYFGDLPIYDMANPTQAPTSGSS</sequence>
<dbReference type="SUPFAM" id="SSF53850">
    <property type="entry name" value="Periplasmic binding protein-like II"/>
    <property type="match status" value="1"/>
</dbReference>
<feature type="domain" description="Solute-binding protein family 3/N-terminal" evidence="2">
    <location>
        <begin position="23"/>
        <end position="240"/>
    </location>
</feature>